<comment type="caution">
    <text evidence="5">The sequence shown here is derived from an EMBL/GenBank/DDBJ whole genome shotgun (WGS) entry which is preliminary data.</text>
</comment>
<dbReference type="SMART" id="SM00066">
    <property type="entry name" value="GAL4"/>
    <property type="match status" value="1"/>
</dbReference>
<dbReference type="GO" id="GO:0008270">
    <property type="term" value="F:zinc ion binding"/>
    <property type="evidence" value="ECO:0007669"/>
    <property type="project" value="InterPro"/>
</dbReference>
<dbReference type="InterPro" id="IPR050335">
    <property type="entry name" value="ERT1_acuK_gluconeogen_tf"/>
</dbReference>
<feature type="region of interest" description="Disordered" evidence="3">
    <location>
        <begin position="146"/>
        <end position="187"/>
    </location>
</feature>
<evidence type="ECO:0000259" key="4">
    <source>
        <dbReference type="SMART" id="SM00066"/>
    </source>
</evidence>
<dbReference type="OrthoDB" id="5575144at2759"/>
<dbReference type="AlphaFoldDB" id="A0A1X2IPQ2"/>
<protein>
    <recommendedName>
        <fullName evidence="4">Zn(2)-C6 fungal-type domain-containing protein</fullName>
    </recommendedName>
</protein>
<keyword evidence="1" id="KW-0479">Metal-binding</keyword>
<dbReference type="InterPro" id="IPR001138">
    <property type="entry name" value="Zn2Cys6_DnaBD"/>
</dbReference>
<dbReference type="CDD" id="cd00067">
    <property type="entry name" value="GAL4"/>
    <property type="match status" value="1"/>
</dbReference>
<dbReference type="EMBL" id="MCGE01000006">
    <property type="protein sequence ID" value="ORZ20237.1"/>
    <property type="molecule type" value="Genomic_DNA"/>
</dbReference>
<organism evidence="5 6">
    <name type="scientific">Absidia repens</name>
    <dbReference type="NCBI Taxonomy" id="90262"/>
    <lineage>
        <taxon>Eukaryota</taxon>
        <taxon>Fungi</taxon>
        <taxon>Fungi incertae sedis</taxon>
        <taxon>Mucoromycota</taxon>
        <taxon>Mucoromycotina</taxon>
        <taxon>Mucoromycetes</taxon>
        <taxon>Mucorales</taxon>
        <taxon>Cunninghamellaceae</taxon>
        <taxon>Absidia</taxon>
    </lineage>
</organism>
<evidence type="ECO:0000256" key="1">
    <source>
        <dbReference type="ARBA" id="ARBA00022723"/>
    </source>
</evidence>
<name>A0A1X2IPQ2_9FUNG</name>
<evidence type="ECO:0000313" key="5">
    <source>
        <dbReference type="EMBL" id="ORZ20237.1"/>
    </source>
</evidence>
<sequence>MQNNNQPIYATLDNQIPTTTDSFYAIVEPSSVVYSDDQPSSTKSRTLRSSRKAKTSKRKQVKNACINCQKACKKCDEGRACQRCVKLGIADSCVDSPRKERLKGVKRGPYKKRQRQNDELNQIIAHGQEMPFKYDQAMIWDNSTPVIHRQQKQQQSPSQPQPQLQPQPYYQQDQHQGQTSTSSSPDLMLGHEQLSTAYYSPPISQQYHYQQSSLHGTPSPLMNSFGDYHQYNNSPVASSLSTSPASSTMLLPQDTLQSILTLDDMIPLNLNSMPLTQDMLYTGNDMMMMPLQTQDTPSSPASSSFAWSACTPSPTTASFASQSQPQQPQSLPYQQDYDIMLQQPKQEQALYWEPSSISAYDLSLSYAPTQPYM</sequence>
<dbReference type="Proteomes" id="UP000193560">
    <property type="component" value="Unassembled WGS sequence"/>
</dbReference>
<accession>A0A1X2IPQ2</accession>
<gene>
    <name evidence="5" type="ORF">BCR42DRAFT_408310</name>
</gene>
<dbReference type="PANTHER" id="PTHR47659">
    <property type="entry name" value="ZN(II)2CYS6 TRANSCRIPTION FACTOR (EUROFUNG)-RELATED"/>
    <property type="match status" value="1"/>
</dbReference>
<proteinExistence type="predicted"/>
<evidence type="ECO:0000256" key="2">
    <source>
        <dbReference type="ARBA" id="ARBA00023242"/>
    </source>
</evidence>
<reference evidence="5 6" key="1">
    <citation type="submission" date="2016-07" db="EMBL/GenBank/DDBJ databases">
        <title>Pervasive Adenine N6-methylation of Active Genes in Fungi.</title>
        <authorList>
            <consortium name="DOE Joint Genome Institute"/>
            <person name="Mondo S.J."/>
            <person name="Dannebaum R.O."/>
            <person name="Kuo R.C."/>
            <person name="Labutti K."/>
            <person name="Haridas S."/>
            <person name="Kuo A."/>
            <person name="Salamov A."/>
            <person name="Ahrendt S.R."/>
            <person name="Lipzen A."/>
            <person name="Sullivan W."/>
            <person name="Andreopoulos W.B."/>
            <person name="Clum A."/>
            <person name="Lindquist E."/>
            <person name="Daum C."/>
            <person name="Ramamoorthy G.K."/>
            <person name="Gryganskyi A."/>
            <person name="Culley D."/>
            <person name="Magnuson J.K."/>
            <person name="James T.Y."/>
            <person name="O'Malley M.A."/>
            <person name="Stajich J.E."/>
            <person name="Spatafora J.W."/>
            <person name="Visel A."/>
            <person name="Grigoriev I.V."/>
        </authorList>
    </citation>
    <scope>NUCLEOTIDE SEQUENCE [LARGE SCALE GENOMIC DNA]</scope>
    <source>
        <strain evidence="5 6">NRRL 1336</strain>
    </source>
</reference>
<feature type="compositionally biased region" description="Basic residues" evidence="3">
    <location>
        <begin position="45"/>
        <end position="56"/>
    </location>
</feature>
<dbReference type="PANTHER" id="PTHR47659:SF7">
    <property type="entry name" value="FUNGAL TRANSCRIPTIONAL REGULATORY PROTEIN, N-TERMINAL DOMAIN-CONTAINING PROTEIN"/>
    <property type="match status" value="1"/>
</dbReference>
<keyword evidence="6" id="KW-1185">Reference proteome</keyword>
<feature type="compositionally biased region" description="Low complexity" evidence="3">
    <location>
        <begin position="166"/>
        <end position="185"/>
    </location>
</feature>
<evidence type="ECO:0000256" key="3">
    <source>
        <dbReference type="SAM" id="MobiDB-lite"/>
    </source>
</evidence>
<keyword evidence="2" id="KW-0539">Nucleus</keyword>
<dbReference type="GO" id="GO:0000981">
    <property type="term" value="F:DNA-binding transcription factor activity, RNA polymerase II-specific"/>
    <property type="evidence" value="ECO:0007669"/>
    <property type="project" value="InterPro"/>
</dbReference>
<evidence type="ECO:0000313" key="6">
    <source>
        <dbReference type="Proteomes" id="UP000193560"/>
    </source>
</evidence>
<dbReference type="STRING" id="90262.A0A1X2IPQ2"/>
<feature type="domain" description="Zn(2)-C6 fungal-type" evidence="4">
    <location>
        <begin position="59"/>
        <end position="104"/>
    </location>
</feature>
<feature type="region of interest" description="Disordered" evidence="3">
    <location>
        <begin position="34"/>
        <end position="56"/>
    </location>
</feature>